<dbReference type="RefSeq" id="WP_312032412.1">
    <property type="nucleotide sequence ID" value="NZ_CP051151.1"/>
</dbReference>
<dbReference type="InterPro" id="IPR001608">
    <property type="entry name" value="Ala_racemase_N"/>
</dbReference>
<dbReference type="Pfam" id="PF01168">
    <property type="entry name" value="Ala_racemase_N"/>
    <property type="match status" value="1"/>
</dbReference>
<comment type="catalytic activity">
    <reaction evidence="4">
        <text>L-alanine = D-alanine</text>
        <dbReference type="Rhea" id="RHEA:20249"/>
        <dbReference type="ChEBI" id="CHEBI:57416"/>
        <dbReference type="ChEBI" id="CHEBI:57972"/>
        <dbReference type="EC" id="5.1.1.1"/>
    </reaction>
</comment>
<proteinExistence type="inferred from homology"/>
<dbReference type="SUPFAM" id="SSF51419">
    <property type="entry name" value="PLP-binding barrel"/>
    <property type="match status" value="1"/>
</dbReference>
<dbReference type="SUPFAM" id="SSF50621">
    <property type="entry name" value="Alanine racemase C-terminal domain-like"/>
    <property type="match status" value="1"/>
</dbReference>
<dbReference type="EMBL" id="CP051151">
    <property type="protein sequence ID" value="QLY39920.1"/>
    <property type="molecule type" value="Genomic_DNA"/>
</dbReference>
<feature type="active site" description="Proton acceptor; specific for L-alanine" evidence="4">
    <location>
        <position position="261"/>
    </location>
</feature>
<dbReference type="HAMAP" id="MF_01201">
    <property type="entry name" value="Ala_racemase"/>
    <property type="match status" value="1"/>
</dbReference>
<feature type="binding site" evidence="4 6">
    <location>
        <position position="309"/>
    </location>
    <ligand>
        <name>substrate</name>
    </ligand>
</feature>
<dbReference type="Pfam" id="PF00842">
    <property type="entry name" value="Ala_racemase_C"/>
    <property type="match status" value="1"/>
</dbReference>
<keyword evidence="2 4" id="KW-0663">Pyridoxal phosphate</keyword>
<evidence type="ECO:0000256" key="3">
    <source>
        <dbReference type="ARBA" id="ARBA00023235"/>
    </source>
</evidence>
<dbReference type="GO" id="GO:0030170">
    <property type="term" value="F:pyridoxal phosphate binding"/>
    <property type="evidence" value="ECO:0007669"/>
    <property type="project" value="UniProtKB-UniRule"/>
</dbReference>
<comment type="similarity">
    <text evidence="4">Belongs to the alanine racemase family.</text>
</comment>
<dbReference type="Gene3D" id="2.40.37.10">
    <property type="entry name" value="Lyase, Ornithine Decarboxylase, Chain A, domain 1"/>
    <property type="match status" value="1"/>
</dbReference>
<dbReference type="NCBIfam" id="TIGR00492">
    <property type="entry name" value="alr"/>
    <property type="match status" value="1"/>
</dbReference>
<evidence type="ECO:0000256" key="6">
    <source>
        <dbReference type="PIRSR" id="PIRSR600821-52"/>
    </source>
</evidence>
<comment type="pathway">
    <text evidence="4">Amino-acid biosynthesis; D-alanine biosynthesis; D-alanine from L-alanine: step 1/1.</text>
</comment>
<evidence type="ECO:0000256" key="1">
    <source>
        <dbReference type="ARBA" id="ARBA00001933"/>
    </source>
</evidence>
<dbReference type="GO" id="GO:0008784">
    <property type="term" value="F:alanine racemase activity"/>
    <property type="evidence" value="ECO:0007669"/>
    <property type="project" value="UniProtKB-UniRule"/>
</dbReference>
<feature type="modified residue" description="N6-(pyridoxal phosphate)lysine" evidence="4 5">
    <location>
        <position position="35"/>
    </location>
</feature>
<dbReference type="InterPro" id="IPR029066">
    <property type="entry name" value="PLP-binding_barrel"/>
</dbReference>
<evidence type="ECO:0000256" key="4">
    <source>
        <dbReference type="HAMAP-Rule" id="MF_01201"/>
    </source>
</evidence>
<evidence type="ECO:0000313" key="9">
    <source>
        <dbReference type="Proteomes" id="UP000512167"/>
    </source>
</evidence>
<gene>
    <name evidence="8" type="primary">alr</name>
    <name evidence="8" type="ORF">HF295_03215</name>
</gene>
<dbReference type="PANTHER" id="PTHR30511">
    <property type="entry name" value="ALANINE RACEMASE"/>
    <property type="match status" value="1"/>
</dbReference>
<evidence type="ECO:0000256" key="5">
    <source>
        <dbReference type="PIRSR" id="PIRSR600821-50"/>
    </source>
</evidence>
<dbReference type="InterPro" id="IPR000821">
    <property type="entry name" value="Ala_racemase"/>
</dbReference>
<protein>
    <recommendedName>
        <fullName evidence="4">Alanine racemase</fullName>
        <ecNumber evidence="4">5.1.1.1</ecNumber>
    </recommendedName>
</protein>
<name>A0A7L6N0Y6_9MOLU</name>
<dbReference type="GO" id="GO:0005829">
    <property type="term" value="C:cytosol"/>
    <property type="evidence" value="ECO:0007669"/>
    <property type="project" value="TreeGrafter"/>
</dbReference>
<dbReference type="InterPro" id="IPR020622">
    <property type="entry name" value="Ala_racemase_pyridoxalP-BS"/>
</dbReference>
<dbReference type="PANTHER" id="PTHR30511:SF0">
    <property type="entry name" value="ALANINE RACEMASE, CATABOLIC-RELATED"/>
    <property type="match status" value="1"/>
</dbReference>
<dbReference type="GO" id="GO:0030632">
    <property type="term" value="P:D-alanine biosynthetic process"/>
    <property type="evidence" value="ECO:0007669"/>
    <property type="project" value="UniProtKB-UniRule"/>
</dbReference>
<dbReference type="InterPro" id="IPR011079">
    <property type="entry name" value="Ala_racemase_C"/>
</dbReference>
<comment type="function">
    <text evidence="4">Catalyzes the interconversion of L-alanine and D-alanine. May also act on other amino acids.</text>
</comment>
<dbReference type="PRINTS" id="PR00992">
    <property type="entry name" value="ALARACEMASE"/>
</dbReference>
<dbReference type="FunFam" id="3.20.20.10:FF:000002">
    <property type="entry name" value="Alanine racemase"/>
    <property type="match status" value="1"/>
</dbReference>
<reference evidence="8 9" key="1">
    <citation type="submission" date="2020-04" db="EMBL/GenBank/DDBJ databases">
        <authorList>
            <person name="Zheng R.K."/>
            <person name="Sun C.M."/>
        </authorList>
    </citation>
    <scope>NUCLEOTIDE SEQUENCE [LARGE SCALE GENOMIC DNA]</scope>
    <source>
        <strain evidence="9">zrk29</strain>
    </source>
</reference>
<dbReference type="KEGG" id="tbk:HF295_03215"/>
<feature type="domain" description="Alanine racemase C-terminal" evidence="7">
    <location>
        <begin position="240"/>
        <end position="364"/>
    </location>
</feature>
<sequence>MFDRVKVVVNLNHLWHNYTLLKSIHHDKRVMAVVKADAYGHGGVQVAHFLESKGCDFFAVTDLLEAIELREAGIKSDILIFGKTLPENIKKVSEYDLIQTVDSYDYAYQLNQQNLKIKIHIIIDTGMSRFGIYHHRQEDLSSAKAEVIQILNLKNMINQGIYSHFACADEDNENFTNGQFNQFKSLVEAIENEGYSLGLKHVSNSASIIKYKDRTFDMVRTGIAMYGYPPIKTKLKFLPVMSVFARVIALRNLQAGDGVSYGQTYQINDHRRIASIAIGYADGYPRFFSNNDIFIFKGHSLPVVGRVCMGVTMVDVTGLSINIGDQVEVFGIHKSLESMAVKMDTITYELLTNMSKKRLLFEYIYE</sequence>
<dbReference type="InterPro" id="IPR009006">
    <property type="entry name" value="Ala_racemase/Decarboxylase_C"/>
</dbReference>
<evidence type="ECO:0000259" key="7">
    <source>
        <dbReference type="SMART" id="SM01005"/>
    </source>
</evidence>
<keyword evidence="3 4" id="KW-0413">Isomerase</keyword>
<dbReference type="UniPathway" id="UPA00042">
    <property type="reaction ID" value="UER00497"/>
</dbReference>
<feature type="binding site" evidence="4 6">
    <location>
        <position position="129"/>
    </location>
    <ligand>
        <name>substrate</name>
    </ligand>
</feature>
<dbReference type="EC" id="5.1.1.1" evidence="4"/>
<comment type="cofactor">
    <cofactor evidence="1 4 5">
        <name>pyridoxal 5'-phosphate</name>
        <dbReference type="ChEBI" id="CHEBI:597326"/>
    </cofactor>
</comment>
<dbReference type="SMART" id="SM01005">
    <property type="entry name" value="Ala_racemase_C"/>
    <property type="match status" value="1"/>
</dbReference>
<evidence type="ECO:0000256" key="2">
    <source>
        <dbReference type="ARBA" id="ARBA00022898"/>
    </source>
</evidence>
<dbReference type="CDD" id="cd00430">
    <property type="entry name" value="PLPDE_III_AR"/>
    <property type="match status" value="1"/>
</dbReference>
<accession>A0A7L6N0Y6</accession>
<dbReference type="AlphaFoldDB" id="A0A7L6N0Y6"/>
<dbReference type="Proteomes" id="UP000512167">
    <property type="component" value="Chromosome"/>
</dbReference>
<organism evidence="8 9">
    <name type="scientific">Hujiaoplasma nucleasis</name>
    <dbReference type="NCBI Taxonomy" id="2725268"/>
    <lineage>
        <taxon>Bacteria</taxon>
        <taxon>Bacillati</taxon>
        <taxon>Mycoplasmatota</taxon>
        <taxon>Mollicutes</taxon>
        <taxon>Candidatus Izemoplasmatales</taxon>
        <taxon>Hujiaoplasmataceae</taxon>
        <taxon>Hujiaoplasma</taxon>
    </lineage>
</organism>
<dbReference type="PROSITE" id="PS00395">
    <property type="entry name" value="ALANINE_RACEMASE"/>
    <property type="match status" value="1"/>
</dbReference>
<dbReference type="Gene3D" id="3.20.20.10">
    <property type="entry name" value="Alanine racemase"/>
    <property type="match status" value="1"/>
</dbReference>
<keyword evidence="9" id="KW-1185">Reference proteome</keyword>
<evidence type="ECO:0000313" key="8">
    <source>
        <dbReference type="EMBL" id="QLY39920.1"/>
    </source>
</evidence>
<feature type="active site" description="Proton acceptor; specific for D-alanine" evidence="4">
    <location>
        <position position="35"/>
    </location>
</feature>